<comment type="subunit">
    <text evidence="4">Heterodimer of an alpha and a beta chain.</text>
</comment>
<dbReference type="PROSITE" id="PS00261">
    <property type="entry name" value="GLYCO_HORMONE_BETA_1"/>
    <property type="match status" value="1"/>
</dbReference>
<dbReference type="PANTHER" id="PTHR11515:SF11">
    <property type="entry name" value="LUTROPIN SUBUNIT BETA"/>
    <property type="match status" value="1"/>
</dbReference>
<dbReference type="InterPro" id="IPR001545">
    <property type="entry name" value="Gonadotropin_bsu"/>
</dbReference>
<dbReference type="FunFam" id="2.10.90.10:FF:000007">
    <property type="entry name" value="Luteinizing hormone beta subunit"/>
    <property type="match status" value="1"/>
</dbReference>
<dbReference type="Pfam" id="PF00007">
    <property type="entry name" value="Cys_knot"/>
    <property type="match status" value="1"/>
</dbReference>
<dbReference type="EMBL" id="DQ402374">
    <property type="protein sequence ID" value="ABD62884.1"/>
    <property type="molecule type" value="mRNA"/>
</dbReference>
<accession>B0VXR9</accession>
<dbReference type="GO" id="GO:0007186">
    <property type="term" value="P:G protein-coupled receptor signaling pathway"/>
    <property type="evidence" value="ECO:0007669"/>
    <property type="project" value="TreeGrafter"/>
</dbReference>
<keyword evidence="6" id="KW-0372">Hormone</keyword>
<dbReference type="GO" id="GO:0030728">
    <property type="term" value="P:ovulation"/>
    <property type="evidence" value="ECO:0007669"/>
    <property type="project" value="TreeGrafter"/>
</dbReference>
<evidence type="ECO:0000256" key="5">
    <source>
        <dbReference type="ARBA" id="ARBA00022525"/>
    </source>
</evidence>
<evidence type="ECO:0000313" key="15">
    <source>
        <dbReference type="EMBL" id="ADM15039.1"/>
    </source>
</evidence>
<dbReference type="Gene3D" id="2.10.90.10">
    <property type="entry name" value="Cystine-knot cytokines"/>
    <property type="match status" value="1"/>
</dbReference>
<dbReference type="InterPro" id="IPR006208">
    <property type="entry name" value="Glyco_hormone_CN"/>
</dbReference>
<keyword evidence="7" id="KW-1015">Disulfide bond</keyword>
<organism evidence="14">
    <name type="scientific">Gadus morhua</name>
    <name type="common">Atlantic cod</name>
    <dbReference type="NCBI Taxonomy" id="8049"/>
    <lineage>
        <taxon>Eukaryota</taxon>
        <taxon>Metazoa</taxon>
        <taxon>Chordata</taxon>
        <taxon>Craniata</taxon>
        <taxon>Vertebrata</taxon>
        <taxon>Euteleostomi</taxon>
        <taxon>Actinopterygii</taxon>
        <taxon>Neopterygii</taxon>
        <taxon>Teleostei</taxon>
        <taxon>Neoteleostei</taxon>
        <taxon>Acanthomorphata</taxon>
        <taxon>Zeiogadaria</taxon>
        <taxon>Gadariae</taxon>
        <taxon>Gadiformes</taxon>
        <taxon>Gadoidei</taxon>
        <taxon>Gadidae</taxon>
        <taxon>Gadus</taxon>
    </lineage>
</organism>
<keyword evidence="8" id="KW-0325">Glycoprotein</keyword>
<evidence type="ECO:0000313" key="14">
    <source>
        <dbReference type="EMBL" id="ABD62884.1"/>
    </source>
</evidence>
<dbReference type="GO" id="GO:0005737">
    <property type="term" value="C:cytoplasm"/>
    <property type="evidence" value="ECO:0007669"/>
    <property type="project" value="TreeGrafter"/>
</dbReference>
<evidence type="ECO:0000256" key="11">
    <source>
        <dbReference type="ARBA" id="ARBA00081883"/>
    </source>
</evidence>
<dbReference type="SMART" id="SM00068">
    <property type="entry name" value="GHB"/>
    <property type="match status" value="1"/>
</dbReference>
<dbReference type="CDD" id="cd00069">
    <property type="entry name" value="GHB_like"/>
    <property type="match status" value="1"/>
</dbReference>
<dbReference type="PANTHER" id="PTHR11515">
    <property type="entry name" value="GLYCOPROTEIN HORMONE BETA CHAIN"/>
    <property type="match status" value="1"/>
</dbReference>
<dbReference type="GO" id="GO:0010817">
    <property type="term" value="P:regulation of hormone levels"/>
    <property type="evidence" value="ECO:0007669"/>
    <property type="project" value="UniProtKB-ARBA"/>
</dbReference>
<sequence>MASSSFLRLLPLLSVALGALAPLGAAYQLPLCQLVNQTVSVEKKGCPGCHPVETTICSGHCITMDPSRVPPRLSKVVQKVCTYQELQYRPLELPGCGPGVDPVVHYPAALSCSCSRCSMETSDCTVESLPPDFCTSTSLNYY</sequence>
<evidence type="ECO:0000256" key="1">
    <source>
        <dbReference type="ARBA" id="ARBA00003920"/>
    </source>
</evidence>
<proteinExistence type="evidence at transcript level"/>
<evidence type="ECO:0000256" key="7">
    <source>
        <dbReference type="ARBA" id="ARBA00023157"/>
    </source>
</evidence>
<evidence type="ECO:0000256" key="10">
    <source>
        <dbReference type="ARBA" id="ARBA00077521"/>
    </source>
</evidence>
<protein>
    <recommendedName>
        <fullName evidence="9">Gonadotropin subunit beta-2</fullName>
    </recommendedName>
    <alternativeName>
        <fullName evidence="10">GTH-II-beta</fullName>
    </alternativeName>
    <alternativeName>
        <fullName evidence="11">Gonadotropin beta-II chain</fullName>
    </alternativeName>
</protein>
<evidence type="ECO:0000256" key="12">
    <source>
        <dbReference type="SAM" id="SignalP"/>
    </source>
</evidence>
<feature type="signal peptide" evidence="12">
    <location>
        <begin position="1"/>
        <end position="26"/>
    </location>
</feature>
<dbReference type="Proteomes" id="UP000694546">
    <property type="component" value="Chromosome 15"/>
</dbReference>
<dbReference type="InterPro" id="IPR029034">
    <property type="entry name" value="Cystine-knot_cytokine"/>
</dbReference>
<evidence type="ECO:0000256" key="4">
    <source>
        <dbReference type="ARBA" id="ARBA00011870"/>
    </source>
</evidence>
<evidence type="ECO:0000256" key="9">
    <source>
        <dbReference type="ARBA" id="ARBA00069434"/>
    </source>
</evidence>
<dbReference type="AlphaFoldDB" id="B0VXR9"/>
<dbReference type="OMA" id="CTYRDFY"/>
<evidence type="ECO:0000256" key="3">
    <source>
        <dbReference type="ARBA" id="ARBA00006552"/>
    </source>
</evidence>
<evidence type="ECO:0000259" key="13">
    <source>
        <dbReference type="Pfam" id="PF00007"/>
    </source>
</evidence>
<dbReference type="GO" id="GO:0005615">
    <property type="term" value="C:extracellular space"/>
    <property type="evidence" value="ECO:0007669"/>
    <property type="project" value="TreeGrafter"/>
</dbReference>
<feature type="chain" id="PRO_5007638093" description="Gonadotropin subunit beta-2" evidence="12">
    <location>
        <begin position="27"/>
        <end position="142"/>
    </location>
</feature>
<reference evidence="16" key="3">
    <citation type="submission" date="2025-05" db="UniProtKB">
        <authorList>
            <consortium name="Ensembl"/>
        </authorList>
    </citation>
    <scope>IDENTIFICATION</scope>
</reference>
<keyword evidence="12" id="KW-0732">Signal</keyword>
<dbReference type="Ensembl" id="ENSGMOT00000028679.1">
    <property type="protein sequence ID" value="ENSGMOP00000049342.1"/>
    <property type="gene ID" value="ENSGMOG00000026553.1"/>
</dbReference>
<evidence type="ECO:0000313" key="16">
    <source>
        <dbReference type="Ensembl" id="ENSGMOP00000049342.1"/>
    </source>
</evidence>
<dbReference type="GeneTree" id="ENSGT00940000161285"/>
<evidence type="ECO:0000256" key="8">
    <source>
        <dbReference type="ARBA" id="ARBA00023180"/>
    </source>
</evidence>
<reference evidence="14" key="1">
    <citation type="journal article" date="2009" name="Comp. Biochem. Physiol. B, Biochem. Mol. Biol.">
        <title>Quantification of gonadotropin subunits GPalpha, FSHbeta, and LHbeta mRNA expression from Atlantic cod (Gadus morhua) throughout a reproductive cycle.</title>
        <authorList>
            <person name="Mittelholzer C."/>
            <person name="Andersson E."/>
            <person name="Taranger G.L."/>
            <person name="Karlsen O."/>
            <person name="Norberg B."/>
        </authorList>
    </citation>
    <scope>NUCLEOTIDE SEQUENCE</scope>
</reference>
<name>B0VXR9_GADMO</name>
<feature type="domain" description="Glycoprotein hormone subunit beta" evidence="13">
    <location>
        <begin position="30"/>
        <end position="134"/>
    </location>
</feature>
<comment type="similarity">
    <text evidence="3">Belongs to the glycoprotein hormones subunit beta family.</text>
</comment>
<dbReference type="EMBL" id="HM768314">
    <property type="protein sequence ID" value="ADM15039.1"/>
    <property type="molecule type" value="Genomic_DNA"/>
</dbReference>
<dbReference type="GO" id="GO:0005179">
    <property type="term" value="F:hormone activity"/>
    <property type="evidence" value="ECO:0007669"/>
    <property type="project" value="UniProtKB-KW"/>
</dbReference>
<evidence type="ECO:0000313" key="17">
    <source>
        <dbReference type="Proteomes" id="UP000694546"/>
    </source>
</evidence>
<dbReference type="InterPro" id="IPR018245">
    <property type="entry name" value="Gonadotropin_bsu_CS"/>
</dbReference>
<dbReference type="SUPFAM" id="SSF57501">
    <property type="entry name" value="Cystine-knot cytokines"/>
    <property type="match status" value="1"/>
</dbReference>
<reference evidence="15" key="2">
    <citation type="submission" date="2010-07" db="EMBL/GenBank/DDBJ databases">
        <title>Development of molecular tools to study the expression of the most important genes involved in final oocyte maturation of Atlantic cod (Gadus morhua).</title>
        <authorList>
            <person name="Mittelholzer C."/>
            <person name="Andersson E."/>
            <person name="Taranger G.L."/>
            <person name="Karlsen O."/>
            <person name="Norberg B."/>
        </authorList>
    </citation>
    <scope>NUCLEOTIDE SEQUENCE</scope>
</reference>
<comment type="subcellular location">
    <subcellularLocation>
        <location evidence="2">Secreted</location>
    </subcellularLocation>
</comment>
<dbReference type="OrthoDB" id="8453657at2759"/>
<evidence type="ECO:0000256" key="2">
    <source>
        <dbReference type="ARBA" id="ARBA00004613"/>
    </source>
</evidence>
<evidence type="ECO:0000256" key="6">
    <source>
        <dbReference type="ARBA" id="ARBA00022702"/>
    </source>
</evidence>
<comment type="function">
    <text evidence="1">Involved in gametogenesis and steroidogenesis.</text>
</comment>
<keyword evidence="17" id="KW-1185">Reference proteome</keyword>
<gene>
    <name evidence="16" type="primary">lhb</name>
</gene>
<keyword evidence="5" id="KW-0964">Secreted</keyword>